<keyword evidence="3" id="KW-1185">Reference proteome</keyword>
<sequence>MLYGYEHYGVPDTYMGGERPAKDVRLLKNRGRRPVHHDMLDKRATQSLSKCANPNRAHDVIPSYESGGYSSQHRHRPKTFAGHFEMTPGYAKSTKHDIEPSTDFKIEQFMKYSYFPEPSRFDRKAITHTPPPDYELDLAGVDIPPPDYDGHVSAEDQMEEIWMRSVDIFCNKVC</sequence>
<organism evidence="2 3">
    <name type="scientific">Sinanodonta woodiana</name>
    <name type="common">Chinese pond mussel</name>
    <name type="synonym">Anodonta woodiana</name>
    <dbReference type="NCBI Taxonomy" id="1069815"/>
    <lineage>
        <taxon>Eukaryota</taxon>
        <taxon>Metazoa</taxon>
        <taxon>Spiralia</taxon>
        <taxon>Lophotrochozoa</taxon>
        <taxon>Mollusca</taxon>
        <taxon>Bivalvia</taxon>
        <taxon>Autobranchia</taxon>
        <taxon>Heteroconchia</taxon>
        <taxon>Palaeoheterodonta</taxon>
        <taxon>Unionida</taxon>
        <taxon>Unionoidea</taxon>
        <taxon>Unionidae</taxon>
        <taxon>Unioninae</taxon>
        <taxon>Sinanodonta</taxon>
    </lineage>
</organism>
<comment type="caution">
    <text evidence="2">The sequence shown here is derived from an EMBL/GenBank/DDBJ whole genome shotgun (WGS) entry which is preliminary data.</text>
</comment>
<evidence type="ECO:0000313" key="3">
    <source>
        <dbReference type="Proteomes" id="UP001634394"/>
    </source>
</evidence>
<dbReference type="AlphaFoldDB" id="A0ABD3W9E7"/>
<reference evidence="2 3" key="1">
    <citation type="submission" date="2024-11" db="EMBL/GenBank/DDBJ databases">
        <title>Chromosome-level genome assembly of the freshwater bivalve Anodonta woodiana.</title>
        <authorList>
            <person name="Chen X."/>
        </authorList>
    </citation>
    <scope>NUCLEOTIDE SEQUENCE [LARGE SCALE GENOMIC DNA]</scope>
    <source>
        <strain evidence="2">MN2024</strain>
        <tissue evidence="2">Gills</tissue>
    </source>
</reference>
<feature type="region of interest" description="Disordered" evidence="1">
    <location>
        <begin position="52"/>
        <end position="75"/>
    </location>
</feature>
<dbReference type="Proteomes" id="UP001634394">
    <property type="component" value="Unassembled WGS sequence"/>
</dbReference>
<gene>
    <name evidence="2" type="ORF">ACJMK2_042628</name>
</gene>
<dbReference type="EMBL" id="JBJQND010000008">
    <property type="protein sequence ID" value="KAL3870011.1"/>
    <property type="molecule type" value="Genomic_DNA"/>
</dbReference>
<evidence type="ECO:0000313" key="2">
    <source>
        <dbReference type="EMBL" id="KAL3870011.1"/>
    </source>
</evidence>
<protein>
    <submittedName>
        <fullName evidence="2">Uncharacterized protein</fullName>
    </submittedName>
</protein>
<proteinExistence type="predicted"/>
<evidence type="ECO:0000256" key="1">
    <source>
        <dbReference type="SAM" id="MobiDB-lite"/>
    </source>
</evidence>
<name>A0ABD3W9E7_SINWO</name>
<accession>A0ABD3W9E7</accession>